<dbReference type="Proteomes" id="UP000611629">
    <property type="component" value="Unassembled WGS sequence"/>
</dbReference>
<name>A0A974BL03_SEDHY</name>
<evidence type="ECO:0000313" key="3">
    <source>
        <dbReference type="Proteomes" id="UP000611629"/>
    </source>
</evidence>
<dbReference type="AlphaFoldDB" id="A0A974BL03"/>
<feature type="region of interest" description="Disordered" evidence="1">
    <location>
        <begin position="1"/>
        <end position="23"/>
    </location>
</feature>
<proteinExistence type="predicted"/>
<reference evidence="2" key="1">
    <citation type="submission" date="2020-07" db="EMBL/GenBank/DDBJ databases">
        <title>Genomic analysis of a strain of Sedimentibacter Hydroxybenzoicus DSM7310.</title>
        <authorList>
            <person name="Ma S."/>
        </authorList>
    </citation>
    <scope>NUCLEOTIDE SEQUENCE</scope>
    <source>
        <strain evidence="2">DSM 7310</strain>
    </source>
</reference>
<evidence type="ECO:0000256" key="1">
    <source>
        <dbReference type="SAM" id="MobiDB-lite"/>
    </source>
</evidence>
<accession>A0A974BL03</accession>
<protein>
    <submittedName>
        <fullName evidence="2">Uncharacterized protein</fullName>
    </submittedName>
</protein>
<sequence length="71" mass="7890">MSKGNGRKSNTGKGNDMDKFDGACNGITNDSNKLYPNTYPRKPSALESKAGNFKYTNPTNKDIKEFKNKIK</sequence>
<gene>
    <name evidence="2" type="ORF">HZF24_13325</name>
</gene>
<keyword evidence="3" id="KW-1185">Reference proteome</keyword>
<organism evidence="2 3">
    <name type="scientific">Sedimentibacter hydroxybenzoicus DSM 7310</name>
    <dbReference type="NCBI Taxonomy" id="1123245"/>
    <lineage>
        <taxon>Bacteria</taxon>
        <taxon>Bacillati</taxon>
        <taxon>Bacillota</taxon>
        <taxon>Tissierellia</taxon>
        <taxon>Sedimentibacter</taxon>
    </lineage>
</organism>
<comment type="caution">
    <text evidence="2">The sequence shown here is derived from an EMBL/GenBank/DDBJ whole genome shotgun (WGS) entry which is preliminary data.</text>
</comment>
<evidence type="ECO:0000313" key="2">
    <source>
        <dbReference type="EMBL" id="NYB75124.1"/>
    </source>
</evidence>
<dbReference type="RefSeq" id="WP_179238828.1">
    <property type="nucleotide sequence ID" value="NZ_JACBNQ010000017.1"/>
</dbReference>
<dbReference type="EMBL" id="JACBNQ010000017">
    <property type="protein sequence ID" value="NYB75124.1"/>
    <property type="molecule type" value="Genomic_DNA"/>
</dbReference>